<dbReference type="Proteomes" id="UP000279259">
    <property type="component" value="Unassembled WGS sequence"/>
</dbReference>
<evidence type="ECO:0000313" key="2">
    <source>
        <dbReference type="EMBL" id="RSH94697.1"/>
    </source>
</evidence>
<protein>
    <submittedName>
        <fullName evidence="2">Uncharacterized protein</fullName>
    </submittedName>
</protein>
<sequence>MPRIPDRTDWLDPDQPDVVLGTGVEPVDVEVEIDESWLMTEDELAALEKDFQEE</sequence>
<name>A0A427YUC8_9TREE</name>
<dbReference type="AlphaFoldDB" id="A0A427YUC8"/>
<keyword evidence="3" id="KW-1185">Reference proteome</keyword>
<organism evidence="2 3">
    <name type="scientific">Saitozyma podzolica</name>
    <dbReference type="NCBI Taxonomy" id="1890683"/>
    <lineage>
        <taxon>Eukaryota</taxon>
        <taxon>Fungi</taxon>
        <taxon>Dikarya</taxon>
        <taxon>Basidiomycota</taxon>
        <taxon>Agaricomycotina</taxon>
        <taxon>Tremellomycetes</taxon>
        <taxon>Tremellales</taxon>
        <taxon>Trimorphomycetaceae</taxon>
        <taxon>Saitozyma</taxon>
    </lineage>
</organism>
<feature type="compositionally biased region" description="Basic and acidic residues" evidence="1">
    <location>
        <begin position="1"/>
        <end position="10"/>
    </location>
</feature>
<evidence type="ECO:0000313" key="3">
    <source>
        <dbReference type="Proteomes" id="UP000279259"/>
    </source>
</evidence>
<dbReference type="EMBL" id="RSCD01000002">
    <property type="protein sequence ID" value="RSH94697.1"/>
    <property type="molecule type" value="Genomic_DNA"/>
</dbReference>
<proteinExistence type="predicted"/>
<reference evidence="2 3" key="1">
    <citation type="submission" date="2018-11" db="EMBL/GenBank/DDBJ databases">
        <title>Genome sequence of Saitozyma podzolica DSM 27192.</title>
        <authorList>
            <person name="Aliyu H."/>
            <person name="Gorte O."/>
            <person name="Ochsenreither K."/>
        </authorList>
    </citation>
    <scope>NUCLEOTIDE SEQUENCE [LARGE SCALE GENOMIC DNA]</scope>
    <source>
        <strain evidence="2 3">DSM 27192</strain>
    </source>
</reference>
<comment type="caution">
    <text evidence="2">The sequence shown here is derived from an EMBL/GenBank/DDBJ whole genome shotgun (WGS) entry which is preliminary data.</text>
</comment>
<evidence type="ECO:0000256" key="1">
    <source>
        <dbReference type="SAM" id="MobiDB-lite"/>
    </source>
</evidence>
<gene>
    <name evidence="2" type="ORF">EHS25_004502</name>
</gene>
<feature type="region of interest" description="Disordered" evidence="1">
    <location>
        <begin position="1"/>
        <end position="21"/>
    </location>
</feature>
<accession>A0A427YUC8</accession>